<feature type="region of interest" description="Disordered" evidence="1">
    <location>
        <begin position="84"/>
        <end position="111"/>
    </location>
</feature>
<gene>
    <name evidence="2" type="ORF">IV203_000422</name>
</gene>
<proteinExistence type="predicted"/>
<comment type="caution">
    <text evidence="2">The sequence shown here is derived from an EMBL/GenBank/DDBJ whole genome shotgun (WGS) entry which is preliminary data.</text>
</comment>
<dbReference type="AlphaFoldDB" id="A0A9K3PQN5"/>
<accession>A0A9K3PQN5</accession>
<keyword evidence="3" id="KW-1185">Reference proteome</keyword>
<reference evidence="2" key="2">
    <citation type="submission" date="2021-04" db="EMBL/GenBank/DDBJ databases">
        <authorList>
            <person name="Podell S."/>
        </authorList>
    </citation>
    <scope>NUCLEOTIDE SEQUENCE</scope>
    <source>
        <strain evidence="2">Hildebrandi</strain>
    </source>
</reference>
<sequence length="212" mass="23995">MISVKSSPKDGLSSFLQSTVALHLERSSLLISSKPPFSVDSACSLEVQLAFPPKKPNPCDKSMLHVSLYCEQGQLHRYMNEQEENGMTDSVQCDESGSASGNQKYNTSTKKPTTTNDVFPFRLNIYMVSEEAQVDPGRWFLSHHNVNKKTCACHKGHVKLRPHELHNYLANMSEEDKELAKQCVEHRSPPWFHKYNSFYLPSRPDILLVPAS</sequence>
<organism evidence="2 3">
    <name type="scientific">Nitzschia inconspicua</name>
    <dbReference type="NCBI Taxonomy" id="303405"/>
    <lineage>
        <taxon>Eukaryota</taxon>
        <taxon>Sar</taxon>
        <taxon>Stramenopiles</taxon>
        <taxon>Ochrophyta</taxon>
        <taxon>Bacillariophyta</taxon>
        <taxon>Bacillariophyceae</taxon>
        <taxon>Bacillariophycidae</taxon>
        <taxon>Bacillariales</taxon>
        <taxon>Bacillariaceae</taxon>
        <taxon>Nitzschia</taxon>
    </lineage>
</organism>
<evidence type="ECO:0000313" key="2">
    <source>
        <dbReference type="EMBL" id="KAG7355736.1"/>
    </source>
</evidence>
<dbReference type="EMBL" id="JAGRRH010000015">
    <property type="protein sequence ID" value="KAG7355736.1"/>
    <property type="molecule type" value="Genomic_DNA"/>
</dbReference>
<reference evidence="2" key="1">
    <citation type="journal article" date="2021" name="Sci. Rep.">
        <title>Diploid genomic architecture of Nitzschia inconspicua, an elite biomass production diatom.</title>
        <authorList>
            <person name="Oliver A."/>
            <person name="Podell S."/>
            <person name="Pinowska A."/>
            <person name="Traller J.C."/>
            <person name="Smith S.R."/>
            <person name="McClure R."/>
            <person name="Beliaev A."/>
            <person name="Bohutskyi P."/>
            <person name="Hill E.A."/>
            <person name="Rabines A."/>
            <person name="Zheng H."/>
            <person name="Allen L.Z."/>
            <person name="Kuo A."/>
            <person name="Grigoriev I.V."/>
            <person name="Allen A.E."/>
            <person name="Hazlebeck D."/>
            <person name="Allen E.E."/>
        </authorList>
    </citation>
    <scope>NUCLEOTIDE SEQUENCE</scope>
    <source>
        <strain evidence="2">Hildebrandi</strain>
    </source>
</reference>
<evidence type="ECO:0000313" key="3">
    <source>
        <dbReference type="Proteomes" id="UP000693970"/>
    </source>
</evidence>
<dbReference type="Proteomes" id="UP000693970">
    <property type="component" value="Unassembled WGS sequence"/>
</dbReference>
<protein>
    <submittedName>
        <fullName evidence="2">Uncharacterized protein</fullName>
    </submittedName>
</protein>
<evidence type="ECO:0000256" key="1">
    <source>
        <dbReference type="SAM" id="MobiDB-lite"/>
    </source>
</evidence>
<name>A0A9K3PQN5_9STRA</name>
<feature type="compositionally biased region" description="Polar residues" evidence="1">
    <location>
        <begin position="87"/>
        <end position="111"/>
    </location>
</feature>